<evidence type="ECO:0000259" key="9">
    <source>
        <dbReference type="Pfam" id="PF02803"/>
    </source>
</evidence>
<dbReference type="NCBIfam" id="TIGR01930">
    <property type="entry name" value="AcCoA-C-Actrans"/>
    <property type="match status" value="1"/>
</dbReference>
<evidence type="ECO:0000256" key="2">
    <source>
        <dbReference type="ARBA" id="ARBA00012705"/>
    </source>
</evidence>
<feature type="active site" description="Proton acceptor" evidence="6">
    <location>
        <position position="390"/>
    </location>
</feature>
<evidence type="ECO:0000256" key="1">
    <source>
        <dbReference type="ARBA" id="ARBA00010982"/>
    </source>
</evidence>
<dbReference type="CDD" id="cd00751">
    <property type="entry name" value="thiolase"/>
    <property type="match status" value="1"/>
</dbReference>
<evidence type="ECO:0000256" key="3">
    <source>
        <dbReference type="ARBA" id="ARBA00022679"/>
    </source>
</evidence>
<dbReference type="PIRSF" id="PIRSF000429">
    <property type="entry name" value="Ac-CoA_Ac_transf"/>
    <property type="match status" value="1"/>
</dbReference>
<evidence type="ECO:0000256" key="7">
    <source>
        <dbReference type="RuleBase" id="RU003557"/>
    </source>
</evidence>
<sequence length="408" mass="43978">MEKVVITSGARTPVGAYLGSLKTVPVEQLAATAVIGAMQRSNHLDPNLVNDVIMGHVESSSEASNLGRNAALLSNLEHVPGYTVNRICGSGIQAVVNATTDIMTGNSEVVIAGGAESLSRAPYYLPLEARYEGLKMGNQLLKDANTTTHYNSQPYGQYKIDHMGNTAENVVRQYDISREDSDQFAYNSQMRTKSAVENGRLAKEIVSVKVKDKKGKVSYVNKDEHPRPETNLEKLSSLKPVFEKDGTVTAGNASGQNDGGAALVTMSEARAKKLNLEPLAEIVDFASVGLDPQVMGMGPAYAIRKLLKKQNMNLEEVDLYEINEAFSGQMLGVMKELDMYFDSPLYARLNVNGGAVALGHPLGMSGARLTITLMYELIEQNKQFGIASACIGGGMGIAVLLKNPNYNP</sequence>
<evidence type="ECO:0000256" key="6">
    <source>
        <dbReference type="PIRSR" id="PIRSR000429-1"/>
    </source>
</evidence>
<proteinExistence type="inferred from homology"/>
<dbReference type="PANTHER" id="PTHR18919">
    <property type="entry name" value="ACETYL-COA C-ACYLTRANSFERASE"/>
    <property type="match status" value="1"/>
</dbReference>
<feature type="domain" description="Thiolase N-terminal" evidence="8">
    <location>
        <begin position="4"/>
        <end position="268"/>
    </location>
</feature>
<evidence type="ECO:0000256" key="5">
    <source>
        <dbReference type="ARBA" id="ARBA00030755"/>
    </source>
</evidence>
<dbReference type="PROSITE" id="PS00098">
    <property type="entry name" value="THIOLASE_1"/>
    <property type="match status" value="1"/>
</dbReference>
<dbReference type="Gene3D" id="3.40.47.10">
    <property type="match status" value="2"/>
</dbReference>
<evidence type="ECO:0000313" key="10">
    <source>
        <dbReference type="EMBL" id="PTL37997.1"/>
    </source>
</evidence>
<dbReference type="InterPro" id="IPR020616">
    <property type="entry name" value="Thiolase_N"/>
</dbReference>
<dbReference type="InterPro" id="IPR002155">
    <property type="entry name" value="Thiolase"/>
</dbReference>
<name>A0A2T4U3M5_9BACI</name>
<organism evidence="10 11">
    <name type="scientific">Alkalicoccus saliphilus</name>
    <dbReference type="NCBI Taxonomy" id="200989"/>
    <lineage>
        <taxon>Bacteria</taxon>
        <taxon>Bacillati</taxon>
        <taxon>Bacillota</taxon>
        <taxon>Bacilli</taxon>
        <taxon>Bacillales</taxon>
        <taxon>Bacillaceae</taxon>
        <taxon>Alkalicoccus</taxon>
    </lineage>
</organism>
<keyword evidence="3 7" id="KW-0808">Transferase</keyword>
<dbReference type="FunFam" id="3.40.47.10:FF:000010">
    <property type="entry name" value="Acetyl-CoA acetyltransferase (Thiolase)"/>
    <property type="match status" value="1"/>
</dbReference>
<dbReference type="Pfam" id="PF00108">
    <property type="entry name" value="Thiolase_N"/>
    <property type="match status" value="1"/>
</dbReference>
<dbReference type="RefSeq" id="WP_107585732.1">
    <property type="nucleotide sequence ID" value="NZ_PZJJ01000026.1"/>
</dbReference>
<feature type="active site" description="Proton acceptor" evidence="6">
    <location>
        <position position="360"/>
    </location>
</feature>
<comment type="caution">
    <text evidence="10">The sequence shown here is derived from an EMBL/GenBank/DDBJ whole genome shotgun (WGS) entry which is preliminary data.</text>
</comment>
<accession>A0A2T4U3M5</accession>
<gene>
    <name evidence="10" type="ORF">C6Y45_13355</name>
</gene>
<dbReference type="AlphaFoldDB" id="A0A2T4U3M5"/>
<dbReference type="Proteomes" id="UP000240509">
    <property type="component" value="Unassembled WGS sequence"/>
</dbReference>
<dbReference type="InterPro" id="IPR020610">
    <property type="entry name" value="Thiolase_AS"/>
</dbReference>
<dbReference type="OrthoDB" id="9764892at2"/>
<dbReference type="GO" id="GO:0003985">
    <property type="term" value="F:acetyl-CoA C-acetyltransferase activity"/>
    <property type="evidence" value="ECO:0007669"/>
    <property type="project" value="UniProtKB-EC"/>
</dbReference>
<protein>
    <recommendedName>
        <fullName evidence="2">acetyl-CoA C-acetyltransferase</fullName>
        <ecNumber evidence="2">2.3.1.9</ecNumber>
    </recommendedName>
    <alternativeName>
        <fullName evidence="5">Acetoacetyl-CoA thiolase</fullName>
    </alternativeName>
</protein>
<dbReference type="PROSITE" id="PS00099">
    <property type="entry name" value="THIOLASE_3"/>
    <property type="match status" value="1"/>
</dbReference>
<dbReference type="InterPro" id="IPR016039">
    <property type="entry name" value="Thiolase-like"/>
</dbReference>
<comment type="similarity">
    <text evidence="1 7">Belongs to the thiolase-like superfamily. Thiolase family.</text>
</comment>
<dbReference type="EMBL" id="PZJJ01000026">
    <property type="protein sequence ID" value="PTL37997.1"/>
    <property type="molecule type" value="Genomic_DNA"/>
</dbReference>
<dbReference type="InterPro" id="IPR020613">
    <property type="entry name" value="Thiolase_CS"/>
</dbReference>
<feature type="active site" description="Acyl-thioester intermediate" evidence="6">
    <location>
        <position position="88"/>
    </location>
</feature>
<evidence type="ECO:0000259" key="8">
    <source>
        <dbReference type="Pfam" id="PF00108"/>
    </source>
</evidence>
<feature type="domain" description="Thiolase C-terminal" evidence="9">
    <location>
        <begin position="277"/>
        <end position="402"/>
    </location>
</feature>
<keyword evidence="11" id="KW-1185">Reference proteome</keyword>
<dbReference type="InterPro" id="IPR020617">
    <property type="entry name" value="Thiolase_C"/>
</dbReference>
<evidence type="ECO:0000256" key="4">
    <source>
        <dbReference type="ARBA" id="ARBA00023315"/>
    </source>
</evidence>
<dbReference type="EC" id="2.3.1.9" evidence="2"/>
<evidence type="ECO:0000313" key="11">
    <source>
        <dbReference type="Proteomes" id="UP000240509"/>
    </source>
</evidence>
<dbReference type="SUPFAM" id="SSF53901">
    <property type="entry name" value="Thiolase-like"/>
    <property type="match status" value="2"/>
</dbReference>
<dbReference type="PANTHER" id="PTHR18919:SF107">
    <property type="entry name" value="ACETYL-COA ACETYLTRANSFERASE, CYTOSOLIC"/>
    <property type="match status" value="1"/>
</dbReference>
<keyword evidence="4 7" id="KW-0012">Acyltransferase</keyword>
<dbReference type="Pfam" id="PF02803">
    <property type="entry name" value="Thiolase_C"/>
    <property type="match status" value="1"/>
</dbReference>
<dbReference type="InterPro" id="IPR020615">
    <property type="entry name" value="Thiolase_acyl_enz_int_AS"/>
</dbReference>
<reference evidence="10 11" key="1">
    <citation type="submission" date="2018-03" db="EMBL/GenBank/DDBJ databases">
        <title>Alkalicoccus saliphilus sp. nov., isolated from a mineral pool.</title>
        <authorList>
            <person name="Zhao B."/>
        </authorList>
    </citation>
    <scope>NUCLEOTIDE SEQUENCE [LARGE SCALE GENOMIC DNA]</scope>
    <source>
        <strain evidence="10 11">6AG</strain>
    </source>
</reference>
<dbReference type="PROSITE" id="PS00737">
    <property type="entry name" value="THIOLASE_2"/>
    <property type="match status" value="1"/>
</dbReference>